<organism evidence="1 2">
    <name type="scientific">Aspergillus indologenus CBS 114.80</name>
    <dbReference type="NCBI Taxonomy" id="1450541"/>
    <lineage>
        <taxon>Eukaryota</taxon>
        <taxon>Fungi</taxon>
        <taxon>Dikarya</taxon>
        <taxon>Ascomycota</taxon>
        <taxon>Pezizomycotina</taxon>
        <taxon>Eurotiomycetes</taxon>
        <taxon>Eurotiomycetidae</taxon>
        <taxon>Eurotiales</taxon>
        <taxon>Aspergillaceae</taxon>
        <taxon>Aspergillus</taxon>
        <taxon>Aspergillus subgen. Circumdati</taxon>
    </lineage>
</organism>
<dbReference type="Proteomes" id="UP000248817">
    <property type="component" value="Unassembled WGS sequence"/>
</dbReference>
<name>A0A2V5IDI5_9EURO</name>
<gene>
    <name evidence="1" type="ORF">BP00DRAFT_430217</name>
</gene>
<keyword evidence="2" id="KW-1185">Reference proteome</keyword>
<dbReference type="EMBL" id="KZ825592">
    <property type="protein sequence ID" value="PYI26580.1"/>
    <property type="molecule type" value="Genomic_DNA"/>
</dbReference>
<reference evidence="1 2" key="1">
    <citation type="submission" date="2018-02" db="EMBL/GenBank/DDBJ databases">
        <title>The genomes of Aspergillus section Nigri reveals drivers in fungal speciation.</title>
        <authorList>
            <consortium name="DOE Joint Genome Institute"/>
            <person name="Vesth T.C."/>
            <person name="Nybo J."/>
            <person name="Theobald S."/>
            <person name="Brandl J."/>
            <person name="Frisvad J.C."/>
            <person name="Nielsen K.F."/>
            <person name="Lyhne E.K."/>
            <person name="Kogle M.E."/>
            <person name="Kuo A."/>
            <person name="Riley R."/>
            <person name="Clum A."/>
            <person name="Nolan M."/>
            <person name="Lipzen A."/>
            <person name="Salamov A."/>
            <person name="Henrissat B."/>
            <person name="Wiebenga A."/>
            <person name="De vries R.P."/>
            <person name="Grigoriev I.V."/>
            <person name="Mortensen U.H."/>
            <person name="Andersen M.R."/>
            <person name="Baker S.E."/>
        </authorList>
    </citation>
    <scope>NUCLEOTIDE SEQUENCE [LARGE SCALE GENOMIC DNA]</scope>
    <source>
        <strain evidence="1 2">CBS 114.80</strain>
    </source>
</reference>
<evidence type="ECO:0000313" key="1">
    <source>
        <dbReference type="EMBL" id="PYI26580.1"/>
    </source>
</evidence>
<proteinExistence type="predicted"/>
<protein>
    <submittedName>
        <fullName evidence="1">Uncharacterized protein</fullName>
    </submittedName>
</protein>
<evidence type="ECO:0000313" key="2">
    <source>
        <dbReference type="Proteomes" id="UP000248817"/>
    </source>
</evidence>
<dbReference type="AlphaFoldDB" id="A0A2V5IDI5"/>
<accession>A0A2V5IDI5</accession>
<sequence length="60" mass="6665">MTNSETRIASVFIRCGCGCGYRKAVCCYCCDVQWVVGLPLGHEKKLVVPVYVDDMMNMNG</sequence>